<dbReference type="InterPro" id="IPR027417">
    <property type="entry name" value="P-loop_NTPase"/>
</dbReference>
<accession>A0ABU9GWL6</accession>
<dbReference type="InterPro" id="IPR014001">
    <property type="entry name" value="Helicase_ATP-bd"/>
</dbReference>
<dbReference type="SMART" id="SM00487">
    <property type="entry name" value="DEXDc"/>
    <property type="match status" value="1"/>
</dbReference>
<proteinExistence type="predicted"/>
<dbReference type="SUPFAM" id="SSF52540">
    <property type="entry name" value="P-loop containing nucleoside triphosphate hydrolases"/>
    <property type="match status" value="1"/>
</dbReference>
<reference evidence="2 3" key="1">
    <citation type="submission" date="2024-02" db="EMBL/GenBank/DDBJ databases">
        <title>Bacteria isolated from the canopy kelp, Nereocystis luetkeana.</title>
        <authorList>
            <person name="Pfister C.A."/>
            <person name="Younker I.T."/>
            <person name="Light S.H."/>
        </authorList>
    </citation>
    <scope>NUCLEOTIDE SEQUENCE [LARGE SCALE GENOMIC DNA]</scope>
    <source>
        <strain evidence="2 3">TI.1.03</strain>
    </source>
</reference>
<dbReference type="RefSeq" id="WP_341601486.1">
    <property type="nucleotide sequence ID" value="NZ_JBAKAW010000002.1"/>
</dbReference>
<dbReference type="PROSITE" id="PS51192">
    <property type="entry name" value="HELICASE_ATP_BIND_1"/>
    <property type="match status" value="1"/>
</dbReference>
<keyword evidence="2" id="KW-0378">Hydrolase</keyword>
<sequence>MSVSISLSWLGKDEYFLMLFMKLTKEEELSSYEYSYLLSCAITFLKEYSKDKRTSTNFEFSYFIILKYSLKTNDYTPLFYLSTSFGFYPISQYIIDNKLISQNNLQSFLIDNQLERFKYQDITETFEQNKFRKEMISTEEQDNSYIAPTSFGKSSLIIDVIENLNLNKIAIIVPTKSLLTQTYRMVSQAFTKEKVIFHDEMYDNEDEFIAVFTQERALRLLKKYAIFFDALIIDEAHNLFDSSSRSILLSRLIRKNKIRNTNSKVFYFSPLITDSNNLQTDDRQEIYERKIELNIKEPDIFEYRLDGNSYLYNRFLNDFYPIGEQGTFLDYILRNKCNKNFLYLRTPKKVEELTFMLSEELHYAENDELKALSKILSKNVHDDFYCVDYVKKGLLYLHEKLPDLVKEYLEYKFKTINELKYIVANSVILEGVNLPVDNLYIMNTFSLKGKELTNLIGRVNRLNEVFSGPEHTLNKLIPKVHFVNTAHFNRKNSNMSKKIELLKSRFFPDEIKNPTLKSYDFEKHEEFIENTTSIEGRLKEEKVLNRATEIKEREEFLVNLSHIPENKFRAAFIEAGLFSVYRNPDAVIELIRERKDRLVSLGNWSEIDVITKVFHVFIEDLDDEFLELSVARLKNEKARNFYNAFVNNMHMFTLKEHINSIVKYFYSIKDKKVAESFTLVPLMVKLRKTLAMRIPQVD</sequence>
<comment type="caution">
    <text evidence="2">The sequence shown here is derived from an EMBL/GenBank/DDBJ whole genome shotgun (WGS) entry which is preliminary data.</text>
</comment>
<gene>
    <name evidence="2" type="ORF">V6257_02975</name>
</gene>
<name>A0ABU9GWL6_9GAMM</name>
<dbReference type="GO" id="GO:0004386">
    <property type="term" value="F:helicase activity"/>
    <property type="evidence" value="ECO:0007669"/>
    <property type="project" value="UniProtKB-KW"/>
</dbReference>
<dbReference type="InterPro" id="IPR006935">
    <property type="entry name" value="Helicase/UvrB_N"/>
</dbReference>
<keyword evidence="3" id="KW-1185">Reference proteome</keyword>
<dbReference type="Gene3D" id="3.40.50.300">
    <property type="entry name" value="P-loop containing nucleotide triphosphate hydrolases"/>
    <property type="match status" value="2"/>
</dbReference>
<organism evidence="2 3">
    <name type="scientific">Pseudoalteromonas issachenkonii</name>
    <dbReference type="NCBI Taxonomy" id="152297"/>
    <lineage>
        <taxon>Bacteria</taxon>
        <taxon>Pseudomonadati</taxon>
        <taxon>Pseudomonadota</taxon>
        <taxon>Gammaproteobacteria</taxon>
        <taxon>Alteromonadales</taxon>
        <taxon>Pseudoalteromonadaceae</taxon>
        <taxon>Pseudoalteromonas</taxon>
    </lineage>
</organism>
<dbReference type="Pfam" id="PF04851">
    <property type="entry name" value="ResIII"/>
    <property type="match status" value="1"/>
</dbReference>
<evidence type="ECO:0000259" key="1">
    <source>
        <dbReference type="PROSITE" id="PS51192"/>
    </source>
</evidence>
<protein>
    <submittedName>
        <fullName evidence="2">DEAD/DEAH box helicase family protein</fullName>
    </submittedName>
</protein>
<keyword evidence="2" id="KW-0067">ATP-binding</keyword>
<keyword evidence="2" id="KW-0547">Nucleotide-binding</keyword>
<feature type="domain" description="Helicase ATP-binding" evidence="1">
    <location>
        <begin position="134"/>
        <end position="271"/>
    </location>
</feature>
<evidence type="ECO:0000313" key="3">
    <source>
        <dbReference type="Proteomes" id="UP001371391"/>
    </source>
</evidence>
<dbReference type="EMBL" id="JBAKAW010000002">
    <property type="protein sequence ID" value="MEL0653981.1"/>
    <property type="molecule type" value="Genomic_DNA"/>
</dbReference>
<dbReference type="Proteomes" id="UP001371391">
    <property type="component" value="Unassembled WGS sequence"/>
</dbReference>
<evidence type="ECO:0000313" key="2">
    <source>
        <dbReference type="EMBL" id="MEL0653981.1"/>
    </source>
</evidence>
<keyword evidence="2" id="KW-0347">Helicase</keyword>